<dbReference type="Proteomes" id="UP000887576">
    <property type="component" value="Unplaced"/>
</dbReference>
<reference evidence="2" key="1">
    <citation type="submission" date="2022-11" db="UniProtKB">
        <authorList>
            <consortium name="WormBaseParasite"/>
        </authorList>
    </citation>
    <scope>IDENTIFICATION</scope>
</reference>
<organism evidence="1 2">
    <name type="scientific">Panagrolaimus sp. JU765</name>
    <dbReference type="NCBI Taxonomy" id="591449"/>
    <lineage>
        <taxon>Eukaryota</taxon>
        <taxon>Metazoa</taxon>
        <taxon>Ecdysozoa</taxon>
        <taxon>Nematoda</taxon>
        <taxon>Chromadorea</taxon>
        <taxon>Rhabditida</taxon>
        <taxon>Tylenchina</taxon>
        <taxon>Panagrolaimomorpha</taxon>
        <taxon>Panagrolaimoidea</taxon>
        <taxon>Panagrolaimidae</taxon>
        <taxon>Panagrolaimus</taxon>
    </lineage>
</organism>
<proteinExistence type="predicted"/>
<evidence type="ECO:0000313" key="2">
    <source>
        <dbReference type="WBParaSite" id="JU765_v2.g12722.t1"/>
    </source>
</evidence>
<accession>A0AC34Q429</accession>
<name>A0AC34Q429_9BILA</name>
<sequence length="285" mass="30698">MRSLVVFIGCLVFIKAVIIAPIQRPNCGKTPIKPDTSTRIVGGTEAIPYSWPWQAEICRDNGSGSCNFICGGSVIAKKWIMSAAHCVNGYTDQPGKFGIRVGIFDYRDNTEPGAMFFNVTEIHMHPKFGSPQHHSHDISLLKLAGKITFNNHIQPVCIPKSVANIVHTGKSAWVTGWGATFEGGPAIGKLRQVLVPFLDQSECKKIYGTSIDQTQECAGGQGVDACQGDSGGPLVTQHNDTGLWFQAGIVSWGQGCGKKGYTGVYARPSSMCNFIMSTTGINLCQ</sequence>
<protein>
    <submittedName>
        <fullName evidence="2">Peptidase S1 domain-containing protein</fullName>
    </submittedName>
</protein>
<dbReference type="WBParaSite" id="JU765_v2.g12722.t1">
    <property type="protein sequence ID" value="JU765_v2.g12722.t1"/>
    <property type="gene ID" value="JU765_v2.g12722"/>
</dbReference>
<evidence type="ECO:0000313" key="1">
    <source>
        <dbReference type="Proteomes" id="UP000887576"/>
    </source>
</evidence>